<dbReference type="SUPFAM" id="SSF52540">
    <property type="entry name" value="P-loop containing nucleoside triphosphate hydrolases"/>
    <property type="match status" value="1"/>
</dbReference>
<evidence type="ECO:0000256" key="4">
    <source>
        <dbReference type="ARBA" id="ARBA00022840"/>
    </source>
</evidence>
<gene>
    <name evidence="8" type="ORF">GCM10011289_31650</name>
</gene>
<organism evidence="8 9">
    <name type="scientific">Paludibacterium paludis</name>
    <dbReference type="NCBI Taxonomy" id="1225769"/>
    <lineage>
        <taxon>Bacteria</taxon>
        <taxon>Pseudomonadati</taxon>
        <taxon>Pseudomonadota</taxon>
        <taxon>Betaproteobacteria</taxon>
        <taxon>Neisseriales</taxon>
        <taxon>Chromobacteriaceae</taxon>
        <taxon>Paludibacterium</taxon>
    </lineage>
</organism>
<dbReference type="InterPro" id="IPR017871">
    <property type="entry name" value="ABC_transporter-like_CS"/>
</dbReference>
<dbReference type="GO" id="GO:0005524">
    <property type="term" value="F:ATP binding"/>
    <property type="evidence" value="ECO:0007669"/>
    <property type="project" value="UniProtKB-KW"/>
</dbReference>
<evidence type="ECO:0000256" key="2">
    <source>
        <dbReference type="ARBA" id="ARBA00022475"/>
    </source>
</evidence>
<dbReference type="PROSITE" id="PS50893">
    <property type="entry name" value="ABC_TRANSPORTER_2"/>
    <property type="match status" value="1"/>
</dbReference>
<dbReference type="PANTHER" id="PTHR42794">
    <property type="entry name" value="HEMIN IMPORT ATP-BINDING PROTEIN HMUV"/>
    <property type="match status" value="1"/>
</dbReference>
<reference evidence="8" key="1">
    <citation type="journal article" date="2014" name="Int. J. Syst. Evol. Microbiol.">
        <title>Complete genome sequence of Corynebacterium casei LMG S-19264T (=DSM 44701T), isolated from a smear-ripened cheese.</title>
        <authorList>
            <consortium name="US DOE Joint Genome Institute (JGI-PGF)"/>
            <person name="Walter F."/>
            <person name="Albersmeier A."/>
            <person name="Kalinowski J."/>
            <person name="Ruckert C."/>
        </authorList>
    </citation>
    <scope>NUCLEOTIDE SEQUENCE</scope>
    <source>
        <strain evidence="8">KCTC 32182</strain>
    </source>
</reference>
<sequence length="272" mass="29514">MPDSLALHHASQAHTAFRFSGRVCRQGRTILDPGPLTFPANSITAILGPNGSGKSTLLRCLAGLTPIENGEVTLFGKPPPSDGNDGRRLAWVGQHPQGDPLMSVGDYVMLGRRPWLGWLGRPGDEDRQRVRQALEQLELDGSAARPLGALSGGERQRAALARALVQGTPVLLLDEPTNHLDIRHQHLLMQTLRRLCLQGRSVVTVLHDLSLAANHADHLLLLDKGRAIATGSARHVLARVHLSQAYQWPMTARQDENGNWFVSQSGPSRAAA</sequence>
<evidence type="ECO:0000256" key="1">
    <source>
        <dbReference type="ARBA" id="ARBA00022448"/>
    </source>
</evidence>
<evidence type="ECO:0000313" key="9">
    <source>
        <dbReference type="Proteomes" id="UP000645257"/>
    </source>
</evidence>
<dbReference type="Pfam" id="PF00005">
    <property type="entry name" value="ABC_tran"/>
    <property type="match status" value="1"/>
</dbReference>
<dbReference type="AlphaFoldDB" id="A0A918UBJ6"/>
<evidence type="ECO:0000259" key="7">
    <source>
        <dbReference type="PROSITE" id="PS50893"/>
    </source>
</evidence>
<protein>
    <submittedName>
        <fullName evidence="8">Hemin ABC transporter ATP-binding protein</fullName>
    </submittedName>
</protein>
<accession>A0A918UBJ6</accession>
<dbReference type="RefSeq" id="WP_189536105.1">
    <property type="nucleotide sequence ID" value="NZ_BMYX01000021.1"/>
</dbReference>
<name>A0A918UBJ6_9NEIS</name>
<comment type="function">
    <text evidence="6">Part of the ABC transporter complex HmuTUV involved in hemin import. Responsible for energy coupling to the transport system.</text>
</comment>
<dbReference type="InterPro" id="IPR027417">
    <property type="entry name" value="P-loop_NTPase"/>
</dbReference>
<keyword evidence="2" id="KW-1003">Cell membrane</keyword>
<keyword evidence="1" id="KW-0813">Transport</keyword>
<dbReference type="PROSITE" id="PS00211">
    <property type="entry name" value="ABC_TRANSPORTER_1"/>
    <property type="match status" value="1"/>
</dbReference>
<comment type="caution">
    <text evidence="8">The sequence shown here is derived from an EMBL/GenBank/DDBJ whole genome shotgun (WGS) entry which is preliminary data.</text>
</comment>
<proteinExistence type="predicted"/>
<evidence type="ECO:0000256" key="6">
    <source>
        <dbReference type="ARBA" id="ARBA00037066"/>
    </source>
</evidence>
<keyword evidence="4 8" id="KW-0067">ATP-binding</keyword>
<keyword evidence="2" id="KW-0472">Membrane</keyword>
<dbReference type="SMART" id="SM00382">
    <property type="entry name" value="AAA"/>
    <property type="match status" value="1"/>
</dbReference>
<evidence type="ECO:0000256" key="3">
    <source>
        <dbReference type="ARBA" id="ARBA00022741"/>
    </source>
</evidence>
<keyword evidence="3" id="KW-0547">Nucleotide-binding</keyword>
<reference evidence="8" key="2">
    <citation type="submission" date="2020-09" db="EMBL/GenBank/DDBJ databases">
        <authorList>
            <person name="Sun Q."/>
            <person name="Kim S."/>
        </authorList>
    </citation>
    <scope>NUCLEOTIDE SEQUENCE</scope>
    <source>
        <strain evidence="8">KCTC 32182</strain>
    </source>
</reference>
<dbReference type="EMBL" id="BMYX01000021">
    <property type="protein sequence ID" value="GGY25683.1"/>
    <property type="molecule type" value="Genomic_DNA"/>
</dbReference>
<dbReference type="GO" id="GO:0016887">
    <property type="term" value="F:ATP hydrolysis activity"/>
    <property type="evidence" value="ECO:0007669"/>
    <property type="project" value="InterPro"/>
</dbReference>
<dbReference type="Gene3D" id="3.40.50.300">
    <property type="entry name" value="P-loop containing nucleotide triphosphate hydrolases"/>
    <property type="match status" value="1"/>
</dbReference>
<dbReference type="InterPro" id="IPR003439">
    <property type="entry name" value="ABC_transporter-like_ATP-bd"/>
</dbReference>
<dbReference type="Proteomes" id="UP000645257">
    <property type="component" value="Unassembled WGS sequence"/>
</dbReference>
<dbReference type="InterPro" id="IPR003593">
    <property type="entry name" value="AAA+_ATPase"/>
</dbReference>
<evidence type="ECO:0000313" key="8">
    <source>
        <dbReference type="EMBL" id="GGY25683.1"/>
    </source>
</evidence>
<keyword evidence="9" id="KW-1185">Reference proteome</keyword>
<keyword evidence="5" id="KW-1278">Translocase</keyword>
<dbReference type="PANTHER" id="PTHR42794:SF1">
    <property type="entry name" value="HEMIN IMPORT ATP-BINDING PROTEIN HMUV"/>
    <property type="match status" value="1"/>
</dbReference>
<feature type="domain" description="ABC transporter" evidence="7">
    <location>
        <begin position="11"/>
        <end position="249"/>
    </location>
</feature>
<evidence type="ECO:0000256" key="5">
    <source>
        <dbReference type="ARBA" id="ARBA00022967"/>
    </source>
</evidence>